<evidence type="ECO:0000313" key="2">
    <source>
        <dbReference type="Proteomes" id="UP001627154"/>
    </source>
</evidence>
<dbReference type="Proteomes" id="UP001627154">
    <property type="component" value="Unassembled WGS sequence"/>
</dbReference>
<keyword evidence="2" id="KW-1185">Reference proteome</keyword>
<name>A0ABD2WJH6_9HYME</name>
<proteinExistence type="predicted"/>
<evidence type="ECO:0000313" key="1">
    <source>
        <dbReference type="EMBL" id="KAL3392987.1"/>
    </source>
</evidence>
<reference evidence="1 2" key="1">
    <citation type="journal article" date="2024" name="bioRxiv">
        <title>A reference genome for Trichogramma kaykai: A tiny desert-dwelling parasitoid wasp with competing sex-ratio distorters.</title>
        <authorList>
            <person name="Culotta J."/>
            <person name="Lindsey A.R."/>
        </authorList>
    </citation>
    <scope>NUCLEOTIDE SEQUENCE [LARGE SCALE GENOMIC DNA]</scope>
    <source>
        <strain evidence="1 2">KSX58</strain>
    </source>
</reference>
<dbReference type="AlphaFoldDB" id="A0ABD2WJH6"/>
<comment type="caution">
    <text evidence="1">The sequence shown here is derived from an EMBL/GenBank/DDBJ whole genome shotgun (WGS) entry which is preliminary data.</text>
</comment>
<organism evidence="1 2">
    <name type="scientific">Trichogramma kaykai</name>
    <dbReference type="NCBI Taxonomy" id="54128"/>
    <lineage>
        <taxon>Eukaryota</taxon>
        <taxon>Metazoa</taxon>
        <taxon>Ecdysozoa</taxon>
        <taxon>Arthropoda</taxon>
        <taxon>Hexapoda</taxon>
        <taxon>Insecta</taxon>
        <taxon>Pterygota</taxon>
        <taxon>Neoptera</taxon>
        <taxon>Endopterygota</taxon>
        <taxon>Hymenoptera</taxon>
        <taxon>Apocrita</taxon>
        <taxon>Proctotrupomorpha</taxon>
        <taxon>Chalcidoidea</taxon>
        <taxon>Trichogrammatidae</taxon>
        <taxon>Trichogramma</taxon>
    </lineage>
</organism>
<accession>A0ABD2WJH6</accession>
<dbReference type="EMBL" id="JBJJXI010000101">
    <property type="protein sequence ID" value="KAL3392987.1"/>
    <property type="molecule type" value="Genomic_DNA"/>
</dbReference>
<gene>
    <name evidence="1" type="ORF">TKK_012676</name>
</gene>
<sequence>MKTRGKIARVTSNDYDDNDEASPLLICPQLLVKLRIINRVCGVVAARMTDFRGKHNTQTTRVLYASIVCVCLHSLDFRTQL</sequence>
<protein>
    <submittedName>
        <fullName evidence="1">Uncharacterized protein</fullName>
    </submittedName>
</protein>